<evidence type="ECO:0000256" key="1">
    <source>
        <dbReference type="SAM" id="Coils"/>
    </source>
</evidence>
<evidence type="ECO:0000256" key="2">
    <source>
        <dbReference type="SAM" id="MobiDB-lite"/>
    </source>
</evidence>
<keyword evidence="4" id="KW-1185">Reference proteome</keyword>
<feature type="compositionally biased region" description="Basic and acidic residues" evidence="2">
    <location>
        <begin position="17"/>
        <end position="28"/>
    </location>
</feature>
<feature type="compositionally biased region" description="Polar residues" evidence="2">
    <location>
        <begin position="1"/>
        <end position="16"/>
    </location>
</feature>
<evidence type="ECO:0000313" key="3">
    <source>
        <dbReference type="EMBL" id="ATZ80410.1"/>
    </source>
</evidence>
<organism evidence="3">
    <name type="scientific">Bodo saltans virus</name>
    <dbReference type="NCBI Taxonomy" id="2024608"/>
    <lineage>
        <taxon>Viruses</taxon>
        <taxon>Varidnaviria</taxon>
        <taxon>Bamfordvirae</taxon>
        <taxon>Nucleocytoviricota</taxon>
        <taxon>Megaviricetes</taxon>
        <taxon>Imitervirales</taxon>
        <taxon>Mimiviridae</taxon>
        <taxon>Klosneuvirinae</taxon>
        <taxon>Theiavirus</taxon>
        <taxon>Theiavirus salishense</taxon>
    </lineage>
</organism>
<accession>A0A2H4UTZ6</accession>
<proteinExistence type="predicted"/>
<reference evidence="3" key="1">
    <citation type="journal article" date="2017" name="Elife">
        <title>The kinetoplastid-infecting Bodo saltans virus (BsV), a window into the most abundant giant viruses in the sea.</title>
        <authorList>
            <person name="Deeg C.M."/>
            <person name="Chow C.-E.T."/>
            <person name="Suttle C.A."/>
        </authorList>
    </citation>
    <scope>NUCLEOTIDE SEQUENCE</scope>
    <source>
        <strain evidence="3">NG1</strain>
    </source>
</reference>
<dbReference type="Proteomes" id="UP000240325">
    <property type="component" value="Segment"/>
</dbReference>
<protein>
    <submittedName>
        <fullName evidence="3">Uncharacterized protein</fullName>
    </submittedName>
</protein>
<sequence>MLDDLNITSSSQNTKNIKPEIHNTNEPRNELDDKKIKEFVKDEVDKKIKKEYKESDMMLKYDSVDGKFLLYDRYKTFVGYVTVLQLIKYITNDISKSFLKLCDFESSIAVINKFFLVHDSNKIILISHLNSPIMGNLDIVFKLYSGVNNFIVNNLQQELSKFETDDTIKNNIKKKIDEFVYLLLNHSLKLLVLLSEISKQNNSNNSIKESLLKNSIVVMNKLNFIIKSEIDNKILQSQSFNQQLKDLESIKLETNKKLDTLETTIKSQEEKINKILDFIQIRDNDFNKVYNKGNEFLTKQIESDHKLKSPDFSQNITSNKPENPVYITPTNKPENPVYITPTTNINVPLLKLDNINFRDSDFGYEESGKHAPGKNNIGYLTP</sequence>
<evidence type="ECO:0000313" key="4">
    <source>
        <dbReference type="Proteomes" id="UP000240325"/>
    </source>
</evidence>
<name>A0A2H4UTZ6_9VIRU</name>
<dbReference type="EMBL" id="MF782455">
    <property type="protein sequence ID" value="ATZ80410.1"/>
    <property type="molecule type" value="Genomic_DNA"/>
</dbReference>
<keyword evidence="1" id="KW-0175">Coiled coil</keyword>
<feature type="coiled-coil region" evidence="1">
    <location>
        <begin position="244"/>
        <end position="271"/>
    </location>
</feature>
<feature type="region of interest" description="Disordered" evidence="2">
    <location>
        <begin position="1"/>
        <end position="28"/>
    </location>
</feature>
<gene>
    <name evidence="3" type="ORF">BMW23_0355</name>
</gene>